<organism evidence="1">
    <name type="scientific">Pinus taeda</name>
    <name type="common">Loblolly pine</name>
    <dbReference type="NCBI Taxonomy" id="3352"/>
    <lineage>
        <taxon>Eukaryota</taxon>
        <taxon>Viridiplantae</taxon>
        <taxon>Streptophyta</taxon>
        <taxon>Embryophyta</taxon>
        <taxon>Tracheophyta</taxon>
        <taxon>Spermatophyta</taxon>
        <taxon>Pinopsida</taxon>
        <taxon>Pinidae</taxon>
        <taxon>Conifers I</taxon>
        <taxon>Pinales</taxon>
        <taxon>Pinaceae</taxon>
        <taxon>Pinus</taxon>
        <taxon>Pinus subgen. Pinus</taxon>
    </lineage>
</organism>
<reference evidence="1" key="1">
    <citation type="submission" date="2008-08" db="EMBL/GenBank/DDBJ databases">
        <title>Nucleotide Diversity and Divergence in the Loblolly Pine Gene Space.</title>
        <authorList>
            <person name="Neale D.B."/>
            <person name="Wegrzyn J.L."/>
            <person name="Lee J.M."/>
            <person name="Eckert A.J."/>
            <person name="Liechty J.D."/>
            <person name="Stevens K.A."/>
            <person name="Langley C.H."/>
        </authorList>
    </citation>
    <scope>NUCLEOTIDE SEQUENCE</scope>
    <source>
        <strain evidence="1">1449</strain>
        <tissue evidence="1">Megagametophyte</tissue>
    </source>
</reference>
<dbReference type="AlphaFoldDB" id="H9W461"/>
<sequence>QTQLNSNLRTDTSFFQTPDFGSPAMALKLLSVASRRAARTLTSGSPAARSLVNGHTAASFSTAAARAEEETVEETVEGITMKGVKIAGRPLYLDMQATSPVDPRVLDTMLPY</sequence>
<protein>
    <submittedName>
        <fullName evidence="1">Uncharacterized protein</fullName>
    </submittedName>
</protein>
<dbReference type="EMBL" id="FJ101081">
    <property type="protein sequence ID" value="AFG56804.1"/>
    <property type="molecule type" value="Genomic_DNA"/>
</dbReference>
<feature type="non-terminal residue" evidence="1">
    <location>
        <position position="112"/>
    </location>
</feature>
<gene>
    <name evidence="1" type="ORF">2_6846_02</name>
</gene>
<feature type="non-terminal residue" evidence="1">
    <location>
        <position position="1"/>
    </location>
</feature>
<name>H9W461_PINTA</name>
<proteinExistence type="predicted"/>
<evidence type="ECO:0000313" key="1">
    <source>
        <dbReference type="EMBL" id="AFG56804.1"/>
    </source>
</evidence>
<accession>H9W461</accession>